<dbReference type="Pfam" id="PF02518">
    <property type="entry name" value="HATPase_c"/>
    <property type="match status" value="1"/>
</dbReference>
<dbReference type="EMBL" id="MCIA01000023">
    <property type="protein sequence ID" value="RKD30961.1"/>
    <property type="molecule type" value="Genomic_DNA"/>
</dbReference>
<evidence type="ECO:0000259" key="6">
    <source>
        <dbReference type="PROSITE" id="PS50885"/>
    </source>
</evidence>
<keyword evidence="2" id="KW-0597">Phosphoprotein</keyword>
<feature type="transmembrane region" description="Helical" evidence="5">
    <location>
        <begin position="18"/>
        <end position="37"/>
    </location>
</feature>
<keyword evidence="3" id="KW-0808">Transferase</keyword>
<dbReference type="GO" id="GO:0016020">
    <property type="term" value="C:membrane"/>
    <property type="evidence" value="ECO:0007669"/>
    <property type="project" value="UniProtKB-SubCell"/>
</dbReference>
<dbReference type="GO" id="GO:0000155">
    <property type="term" value="F:phosphorelay sensor kinase activity"/>
    <property type="evidence" value="ECO:0007669"/>
    <property type="project" value="InterPro"/>
</dbReference>
<protein>
    <recommendedName>
        <fullName evidence="6">HAMP domain-containing protein</fullName>
    </recommendedName>
</protein>
<keyword evidence="5" id="KW-0472">Membrane</keyword>
<dbReference type="InterPro" id="IPR050640">
    <property type="entry name" value="Bact_2-comp_sensor_kinase"/>
</dbReference>
<evidence type="ECO:0000313" key="7">
    <source>
        <dbReference type="EMBL" id="RKD30961.1"/>
    </source>
</evidence>
<evidence type="ECO:0000313" key="8">
    <source>
        <dbReference type="Proteomes" id="UP000284277"/>
    </source>
</evidence>
<dbReference type="PANTHER" id="PTHR34220">
    <property type="entry name" value="SENSOR HISTIDINE KINASE YPDA"/>
    <property type="match status" value="1"/>
</dbReference>
<dbReference type="Gene3D" id="6.10.340.10">
    <property type="match status" value="1"/>
</dbReference>
<dbReference type="InterPro" id="IPR036890">
    <property type="entry name" value="HATPase_C_sf"/>
</dbReference>
<organism evidence="7 8">
    <name type="scientific">Lacrimispora algidixylanolytica</name>
    <dbReference type="NCBI Taxonomy" id="94868"/>
    <lineage>
        <taxon>Bacteria</taxon>
        <taxon>Bacillati</taxon>
        <taxon>Bacillota</taxon>
        <taxon>Clostridia</taxon>
        <taxon>Lachnospirales</taxon>
        <taxon>Lachnospiraceae</taxon>
        <taxon>Lacrimispora</taxon>
    </lineage>
</organism>
<dbReference type="Pfam" id="PF06580">
    <property type="entry name" value="His_kinase"/>
    <property type="match status" value="1"/>
</dbReference>
<dbReference type="OrthoDB" id="9809348at2"/>
<evidence type="ECO:0000256" key="2">
    <source>
        <dbReference type="ARBA" id="ARBA00022553"/>
    </source>
</evidence>
<keyword evidence="8" id="KW-1185">Reference proteome</keyword>
<evidence type="ECO:0000256" key="3">
    <source>
        <dbReference type="ARBA" id="ARBA00022679"/>
    </source>
</evidence>
<dbReference type="PROSITE" id="PS50885">
    <property type="entry name" value="HAMP"/>
    <property type="match status" value="1"/>
</dbReference>
<dbReference type="AlphaFoldDB" id="A0A419T0L3"/>
<comment type="subcellular location">
    <subcellularLocation>
        <location evidence="1">Membrane</location>
    </subcellularLocation>
</comment>
<keyword evidence="5" id="KW-1133">Transmembrane helix</keyword>
<accession>A0A419T0L3</accession>
<dbReference type="PANTHER" id="PTHR34220:SF7">
    <property type="entry name" value="SENSOR HISTIDINE KINASE YPDA"/>
    <property type="match status" value="1"/>
</dbReference>
<keyword evidence="5" id="KW-0812">Transmembrane</keyword>
<sequence>MKPAEKKIHFRKTLYSKMIAVTVLLGVTFLGALICIYKVSSNWFKTELTNQSDTLTEQICRNIDISLKELVEDTIPLSATNERFAPLLSQMNGSGETELPILKQRIQKRLEEMLSANYDINWVAIVDSSNNVYLVYRDSRIREESPDNQAVQELYFKNLGNLSDQPGNIVWTSSPNESGIILMRNLFDQGTMKFSGSVIAEVQNASLKEIFQNIDSNKVGNYTLYDRNEELLFSTDNMVGQDRKQGSSEISQKDKNHNYLYAEYFINRSRLRISHEVDLTKKYRALSDLLYFISAMGLLLIVFIIIFLWLMFGNMARNLQILLHNIGEISKGNFDMEVTTFSKGDQMDVLSTHIHEMAGRIQNLMGEIVKAKEIQQQNEYLLLEFKYHELQAQVNPHFLFNVLQSINGIAQINGDKEVSRLICFLSKFFRGNINRTQTTCSLSMEIEYAENYLELYNNIYPDRLNIMWDVDDSLLNTMIPSCILQPIIENSLVHGMEPKIGLCTIRISVYHDIDRLIIKVWDDGQGIPPEKLVSVLHTHGGKKRIGIKNVQDRIQLMYGPDYGVFIESEYLHYTEVRLEFPLP</sequence>
<comment type="caution">
    <text evidence="7">The sequence shown here is derived from an EMBL/GenBank/DDBJ whole genome shotgun (WGS) entry which is preliminary data.</text>
</comment>
<keyword evidence="4" id="KW-0418">Kinase</keyword>
<gene>
    <name evidence="7" type="ORF">BET01_03640</name>
</gene>
<feature type="domain" description="HAMP" evidence="6">
    <location>
        <begin position="313"/>
        <end position="366"/>
    </location>
</feature>
<reference evidence="7 8" key="1">
    <citation type="submission" date="2016-08" db="EMBL/GenBank/DDBJ databases">
        <title>A new outlook on sporulation: Clostridium algidixylanolyticum.</title>
        <authorList>
            <person name="Poppleton D.I."/>
            <person name="Gribaldo S."/>
        </authorList>
    </citation>
    <scope>NUCLEOTIDE SEQUENCE [LARGE SCALE GENOMIC DNA]</scope>
    <source>
        <strain evidence="7 8">SPL73</strain>
    </source>
</reference>
<evidence type="ECO:0000256" key="4">
    <source>
        <dbReference type="ARBA" id="ARBA00022777"/>
    </source>
</evidence>
<proteinExistence type="predicted"/>
<dbReference type="SUPFAM" id="SSF55874">
    <property type="entry name" value="ATPase domain of HSP90 chaperone/DNA topoisomerase II/histidine kinase"/>
    <property type="match status" value="1"/>
</dbReference>
<dbReference type="RefSeq" id="WP_120197180.1">
    <property type="nucleotide sequence ID" value="NZ_MCIA01000023.1"/>
</dbReference>
<evidence type="ECO:0000256" key="5">
    <source>
        <dbReference type="SAM" id="Phobius"/>
    </source>
</evidence>
<name>A0A419T0L3_9FIRM</name>
<dbReference type="Gene3D" id="3.30.565.10">
    <property type="entry name" value="Histidine kinase-like ATPase, C-terminal domain"/>
    <property type="match status" value="1"/>
</dbReference>
<dbReference type="InterPro" id="IPR003594">
    <property type="entry name" value="HATPase_dom"/>
</dbReference>
<dbReference type="InterPro" id="IPR010559">
    <property type="entry name" value="Sig_transdc_His_kin_internal"/>
</dbReference>
<feature type="transmembrane region" description="Helical" evidence="5">
    <location>
        <begin position="289"/>
        <end position="312"/>
    </location>
</feature>
<dbReference type="Proteomes" id="UP000284277">
    <property type="component" value="Unassembled WGS sequence"/>
</dbReference>
<evidence type="ECO:0000256" key="1">
    <source>
        <dbReference type="ARBA" id="ARBA00004370"/>
    </source>
</evidence>
<dbReference type="InterPro" id="IPR003660">
    <property type="entry name" value="HAMP_dom"/>
</dbReference>